<proteinExistence type="predicted"/>
<reference evidence="3 4" key="1">
    <citation type="submission" date="2018-06" db="EMBL/GenBank/DDBJ databases">
        <title>Flavobacterium sp IMCC34762, genome.</title>
        <authorList>
            <person name="Joung Y."/>
            <person name="Cho J."/>
            <person name="Song J."/>
        </authorList>
    </citation>
    <scope>NUCLEOTIDE SEQUENCE [LARGE SCALE GENOMIC DNA]</scope>
    <source>
        <strain evidence="3 4">IMCC34762</strain>
    </source>
</reference>
<dbReference type="AlphaFoldDB" id="A0A2W7UD14"/>
<keyword evidence="1" id="KW-0812">Transmembrane</keyword>
<accession>A0A2W7UD14</accession>
<dbReference type="Proteomes" id="UP000249177">
    <property type="component" value="Unassembled WGS sequence"/>
</dbReference>
<keyword evidence="1" id="KW-0472">Membrane</keyword>
<dbReference type="EMBL" id="QKXH01000007">
    <property type="protein sequence ID" value="PZX93057.1"/>
    <property type="molecule type" value="Genomic_DNA"/>
</dbReference>
<keyword evidence="1" id="KW-1133">Transmembrane helix</keyword>
<organism evidence="3 4">
    <name type="scientific">Flavobacterium aquariorum</name>
    <dbReference type="NCBI Taxonomy" id="2217670"/>
    <lineage>
        <taxon>Bacteria</taxon>
        <taxon>Pseudomonadati</taxon>
        <taxon>Bacteroidota</taxon>
        <taxon>Flavobacteriia</taxon>
        <taxon>Flavobacteriales</taxon>
        <taxon>Flavobacteriaceae</taxon>
        <taxon>Flavobacterium</taxon>
    </lineage>
</organism>
<evidence type="ECO:0000313" key="3">
    <source>
        <dbReference type="EMBL" id="PZX93057.1"/>
    </source>
</evidence>
<gene>
    <name evidence="3" type="ORF">DOS84_11850</name>
</gene>
<comment type="caution">
    <text evidence="3">The sequence shown here is derived from an EMBL/GenBank/DDBJ whole genome shotgun (WGS) entry which is preliminary data.</text>
</comment>
<dbReference type="RefSeq" id="WP_111410339.1">
    <property type="nucleotide sequence ID" value="NZ_QKXH01000007.1"/>
</dbReference>
<name>A0A2W7UD14_9FLAO</name>
<feature type="domain" description="CAAX prenyl protease 2/Lysostaphin resistance protein A-like" evidence="2">
    <location>
        <begin position="84"/>
        <end position="114"/>
    </location>
</feature>
<evidence type="ECO:0000256" key="1">
    <source>
        <dbReference type="SAM" id="Phobius"/>
    </source>
</evidence>
<dbReference type="InterPro" id="IPR003675">
    <property type="entry name" value="Rce1/LyrA-like_dom"/>
</dbReference>
<protein>
    <recommendedName>
        <fullName evidence="2">CAAX prenyl protease 2/Lysostaphin resistance protein A-like domain-containing protein</fullName>
    </recommendedName>
</protein>
<feature type="transmembrane region" description="Helical" evidence="1">
    <location>
        <begin position="6"/>
        <end position="25"/>
    </location>
</feature>
<dbReference type="GO" id="GO:0080120">
    <property type="term" value="P:CAAX-box protein maturation"/>
    <property type="evidence" value="ECO:0007669"/>
    <property type="project" value="UniProtKB-ARBA"/>
</dbReference>
<feature type="transmembrane region" description="Helical" evidence="1">
    <location>
        <begin position="79"/>
        <end position="103"/>
    </location>
</feature>
<evidence type="ECO:0000313" key="4">
    <source>
        <dbReference type="Proteomes" id="UP000249177"/>
    </source>
</evidence>
<keyword evidence="4" id="KW-1185">Reference proteome</keyword>
<dbReference type="GO" id="GO:0004175">
    <property type="term" value="F:endopeptidase activity"/>
    <property type="evidence" value="ECO:0007669"/>
    <property type="project" value="UniProtKB-ARBA"/>
</dbReference>
<evidence type="ECO:0000259" key="2">
    <source>
        <dbReference type="Pfam" id="PF02517"/>
    </source>
</evidence>
<feature type="transmembrane region" description="Helical" evidence="1">
    <location>
        <begin position="46"/>
        <end position="67"/>
    </location>
</feature>
<sequence length="146" mass="16870">MNEEIKSALIRVVPFVMILAGLFIASKRRKIDRAVDLGLQKPNSMTHFFFFTFGFLGFILLTEFFLYKLGILEIDKWNHAFFPSIIRIVGAVILAPISEELIFRGLLLSKLSKKVNYARQFTKSIYTPIAMHIMGNFLATLERFIY</sequence>
<dbReference type="Pfam" id="PF02517">
    <property type="entry name" value="Rce1-like"/>
    <property type="match status" value="1"/>
</dbReference>
<dbReference type="OrthoDB" id="158986at2"/>